<proteinExistence type="predicted"/>
<evidence type="ECO:0000313" key="3">
    <source>
        <dbReference type="Proteomes" id="UP000702544"/>
    </source>
</evidence>
<dbReference type="SMART" id="SM00481">
    <property type="entry name" value="POLIIIAc"/>
    <property type="match status" value="1"/>
</dbReference>
<evidence type="ECO:0000259" key="1">
    <source>
        <dbReference type="SMART" id="SM00481"/>
    </source>
</evidence>
<gene>
    <name evidence="2" type="ORF">GWO12_04535</name>
</gene>
<dbReference type="InterPro" id="IPR016195">
    <property type="entry name" value="Pol/histidinol_Pase-like"/>
</dbReference>
<dbReference type="InterPro" id="IPR004013">
    <property type="entry name" value="PHP_dom"/>
</dbReference>
<dbReference type="SUPFAM" id="SSF89550">
    <property type="entry name" value="PHP domain-like"/>
    <property type="match status" value="1"/>
</dbReference>
<dbReference type="CDD" id="cd07432">
    <property type="entry name" value="PHP_HisPPase"/>
    <property type="match status" value="1"/>
</dbReference>
<reference evidence="2 3" key="1">
    <citation type="submission" date="2020-01" db="EMBL/GenBank/DDBJ databases">
        <title>Genomes assembled from Gulf of Kutch pelagic sediment metagenomes.</title>
        <authorList>
            <person name="Chandrashekar M."/>
            <person name="Mahajan M.S."/>
            <person name="Dave K.J."/>
            <person name="Vatsa P."/>
            <person name="Nathani N.M."/>
        </authorList>
    </citation>
    <scope>NUCLEOTIDE SEQUENCE [LARGE SCALE GENOMIC DNA]</scope>
    <source>
        <strain evidence="2">KS3-K002</strain>
    </source>
</reference>
<feature type="domain" description="Polymerase/histidinol phosphatase N-terminal" evidence="1">
    <location>
        <begin position="4"/>
        <end position="67"/>
    </location>
</feature>
<dbReference type="GO" id="GO:0035312">
    <property type="term" value="F:5'-3' DNA exonuclease activity"/>
    <property type="evidence" value="ECO:0007669"/>
    <property type="project" value="TreeGrafter"/>
</dbReference>
<protein>
    <submittedName>
        <fullName evidence="2">PHP domain-containing protein</fullName>
    </submittedName>
</protein>
<dbReference type="Pfam" id="PF02811">
    <property type="entry name" value="PHP"/>
    <property type="match status" value="1"/>
</dbReference>
<dbReference type="PANTHER" id="PTHR42924:SF3">
    <property type="entry name" value="POLYMERASE_HISTIDINOL PHOSPHATASE N-TERMINAL DOMAIN-CONTAINING PROTEIN"/>
    <property type="match status" value="1"/>
</dbReference>
<comment type="caution">
    <text evidence="2">The sequence shown here is derived from an EMBL/GenBank/DDBJ whole genome shotgun (WGS) entry which is preliminary data.</text>
</comment>
<dbReference type="GO" id="GO:0004534">
    <property type="term" value="F:5'-3' RNA exonuclease activity"/>
    <property type="evidence" value="ECO:0007669"/>
    <property type="project" value="TreeGrafter"/>
</dbReference>
<dbReference type="Gene3D" id="3.20.20.140">
    <property type="entry name" value="Metal-dependent hydrolases"/>
    <property type="match status" value="1"/>
</dbReference>
<name>A0AAE4ZA60_9BACT</name>
<dbReference type="EMBL" id="JAACAK010000036">
    <property type="protein sequence ID" value="NIR74366.1"/>
    <property type="molecule type" value="Genomic_DNA"/>
</dbReference>
<organism evidence="2 3">
    <name type="scientific">Candidatus Kutchimonas denitrificans</name>
    <dbReference type="NCBI Taxonomy" id="3056748"/>
    <lineage>
        <taxon>Bacteria</taxon>
        <taxon>Pseudomonadati</taxon>
        <taxon>Gemmatimonadota</taxon>
        <taxon>Gemmatimonadia</taxon>
        <taxon>Candidatus Palauibacterales</taxon>
        <taxon>Candidatus Palauibacteraceae</taxon>
        <taxon>Candidatus Kutchimonas</taxon>
    </lineage>
</organism>
<dbReference type="PANTHER" id="PTHR42924">
    <property type="entry name" value="EXONUCLEASE"/>
    <property type="match status" value="1"/>
</dbReference>
<dbReference type="InterPro" id="IPR052018">
    <property type="entry name" value="PHP_domain"/>
</dbReference>
<accession>A0AAE4ZA60</accession>
<evidence type="ECO:0000313" key="2">
    <source>
        <dbReference type="EMBL" id="NIR74366.1"/>
    </source>
</evidence>
<sequence>MLRLDLHIHTRASHDCLSSYTDVVTTARARGLDRIAVTDHNEIEGALRVRDLAPDLVIVGEEVKTAEGVDVSGLFLSEKIPRGTSALETVEAIHEQGGLVYVPHPFAGGKGTGPEVLEAIATHVDVIEIFNARVHREEANRRARDWAEERGLPGGAGSDAHTLREIGRGVIEVPDFTDREDFLAALRQGRVVGRSSSYLVHLASTLAKFVPH</sequence>
<dbReference type="Pfam" id="PF13263">
    <property type="entry name" value="PHP_C"/>
    <property type="match status" value="1"/>
</dbReference>
<dbReference type="Proteomes" id="UP000702544">
    <property type="component" value="Unassembled WGS sequence"/>
</dbReference>
<dbReference type="InterPro" id="IPR003141">
    <property type="entry name" value="Pol/His_phosphatase_N"/>
</dbReference>
<dbReference type="AlphaFoldDB" id="A0AAE4ZA60"/>